<keyword evidence="1" id="KW-0812">Transmembrane</keyword>
<evidence type="ECO:0000313" key="4">
    <source>
        <dbReference type="Proteomes" id="UP000078263"/>
    </source>
</evidence>
<feature type="transmembrane region" description="Helical" evidence="1">
    <location>
        <begin position="244"/>
        <end position="264"/>
    </location>
</feature>
<sequence length="339" mass="37109">MLHHQIFEIEEAALAQHPRIAVLLPCYNEALAIRAVIARFQAALPDAEIYVFDNNSSDGSGAIAREAGAIVRRETRQGKGFVVRRMFADIDADIYLMCDADETYEAEAAPAMVRKLLDEGLDMVVGSRADAACGAYRPAHKFGNWMLSSLVRSTFGRGFNDMLSGYRVFSRRFVKSFPVMAQGFEIETELTIHALQLEMPTAEVPTKFAERPAGSVSKLSTVSDGLRILATISVLLRMERPFQFFGLIALALAAASLGLGLPVVADFLETGLVLRLPTAVLAAAAMILASLSLCCALILDTVTRGRKEAKRLRYLALPGPIERRRTHRPAAPHRGLPLR</sequence>
<keyword evidence="1" id="KW-0472">Membrane</keyword>
<dbReference type="KEGG" id="pns:A9D12_10125"/>
<dbReference type="Pfam" id="PF00535">
    <property type="entry name" value="Glycos_transf_2"/>
    <property type="match status" value="1"/>
</dbReference>
<accession>A0A192D8T6</accession>
<feature type="transmembrane region" description="Helical" evidence="1">
    <location>
        <begin position="276"/>
        <end position="299"/>
    </location>
</feature>
<reference evidence="3 4" key="1">
    <citation type="submission" date="2016-05" db="EMBL/GenBank/DDBJ databases">
        <title>Compelete Genome Sequence of Bacteriochlorophyll-Synthesizing Bacterium Porphyrobacter neustonensis DSM 9434.</title>
        <authorList>
            <person name="Shi X.-L."/>
            <person name="Wu Y.-H."/>
            <person name="Cheng H."/>
            <person name="Xu L."/>
            <person name="Zhang X.-Q."/>
            <person name="Wang C.-S."/>
            <person name="Xu X.-W."/>
        </authorList>
    </citation>
    <scope>NUCLEOTIDE SEQUENCE [LARGE SCALE GENOMIC DNA]</scope>
    <source>
        <strain evidence="3 4">DSM 9434</strain>
    </source>
</reference>
<dbReference type="SUPFAM" id="SSF53448">
    <property type="entry name" value="Nucleotide-diphospho-sugar transferases"/>
    <property type="match status" value="1"/>
</dbReference>
<dbReference type="GO" id="GO:0016740">
    <property type="term" value="F:transferase activity"/>
    <property type="evidence" value="ECO:0007669"/>
    <property type="project" value="UniProtKB-KW"/>
</dbReference>
<dbReference type="EMBL" id="CP016033">
    <property type="protein sequence ID" value="ANK14277.1"/>
    <property type="molecule type" value="Genomic_DNA"/>
</dbReference>
<name>A0A192D8T6_9SPHN</name>
<dbReference type="PANTHER" id="PTHR48090:SF7">
    <property type="entry name" value="RFBJ PROTEIN"/>
    <property type="match status" value="1"/>
</dbReference>
<dbReference type="CDD" id="cd04179">
    <property type="entry name" value="DPM_DPG-synthase_like"/>
    <property type="match status" value="1"/>
</dbReference>
<dbReference type="InterPro" id="IPR029044">
    <property type="entry name" value="Nucleotide-diphossugar_trans"/>
</dbReference>
<feature type="domain" description="Glycosyltransferase 2-like" evidence="2">
    <location>
        <begin position="22"/>
        <end position="171"/>
    </location>
</feature>
<dbReference type="AlphaFoldDB" id="A0A192D8T6"/>
<evidence type="ECO:0000259" key="2">
    <source>
        <dbReference type="Pfam" id="PF00535"/>
    </source>
</evidence>
<keyword evidence="4" id="KW-1185">Reference proteome</keyword>
<keyword evidence="3" id="KW-0808">Transferase</keyword>
<gene>
    <name evidence="3" type="ORF">A9D12_10125</name>
</gene>
<dbReference type="InterPro" id="IPR050256">
    <property type="entry name" value="Glycosyltransferase_2"/>
</dbReference>
<dbReference type="PANTHER" id="PTHR48090">
    <property type="entry name" value="UNDECAPRENYL-PHOSPHATE 4-DEOXY-4-FORMAMIDO-L-ARABINOSE TRANSFERASE-RELATED"/>
    <property type="match status" value="1"/>
</dbReference>
<dbReference type="Gene3D" id="3.90.550.10">
    <property type="entry name" value="Spore Coat Polysaccharide Biosynthesis Protein SpsA, Chain A"/>
    <property type="match status" value="1"/>
</dbReference>
<keyword evidence="1" id="KW-1133">Transmembrane helix</keyword>
<protein>
    <submittedName>
        <fullName evidence="3">Glycosyl transferase</fullName>
    </submittedName>
</protein>
<dbReference type="InterPro" id="IPR001173">
    <property type="entry name" value="Glyco_trans_2-like"/>
</dbReference>
<evidence type="ECO:0000313" key="3">
    <source>
        <dbReference type="EMBL" id="ANK14277.1"/>
    </source>
</evidence>
<evidence type="ECO:0000256" key="1">
    <source>
        <dbReference type="SAM" id="Phobius"/>
    </source>
</evidence>
<proteinExistence type="predicted"/>
<organism evidence="3 4">
    <name type="scientific">Erythrobacter neustonensis</name>
    <dbReference type="NCBI Taxonomy" id="1112"/>
    <lineage>
        <taxon>Bacteria</taxon>
        <taxon>Pseudomonadati</taxon>
        <taxon>Pseudomonadota</taxon>
        <taxon>Alphaproteobacteria</taxon>
        <taxon>Sphingomonadales</taxon>
        <taxon>Erythrobacteraceae</taxon>
        <taxon>Erythrobacter/Porphyrobacter group</taxon>
        <taxon>Erythrobacter</taxon>
    </lineage>
</organism>
<dbReference type="STRING" id="1112.A9D12_10125"/>
<dbReference type="Proteomes" id="UP000078263">
    <property type="component" value="Chromosome"/>
</dbReference>